<reference evidence="2" key="1">
    <citation type="submission" date="2016-04" db="EMBL/GenBank/DDBJ databases">
        <authorList>
            <person name="Evans L.H."/>
            <person name="Alamgir A."/>
            <person name="Owens N."/>
            <person name="Weber N.D."/>
            <person name="Virtaneva K."/>
            <person name="Barbian K."/>
            <person name="Babar A."/>
            <person name="Rosenke K."/>
        </authorList>
    </citation>
    <scope>NUCLEOTIDE SEQUENCE</scope>
    <source>
        <strain evidence="2">Nono1</strain>
    </source>
</reference>
<sequence length="306" mass="32661">MMRLPVARGPITAGLFARLAGPPVELDPPLVTPPPATALDDGDLQLALFACYELHSRGFDDVDDLWEWQPSLLATRRELERSLESALARAVPRPPAPPPQDVRHALAELVAKEQASGPSPAAHLQREADLSRYRELLVHRSIHHLKDAHTQAPARLPGTLSDEPGGHAEPTSAQLFRATMAGLGLDDAYGAYLNDVPGITLAVTNVMSLFGLHRRLRGALAGHLAALELTSSPPGHHVAADLCAGLAAQEPSLTGDILYGAACALTLERRWAEHVLARWRQGLSSLEGAEPLARDGKEGEAMAATS</sequence>
<gene>
    <name evidence="2" type="ORF">BN4615_P5534</name>
</gene>
<dbReference type="SMART" id="SM01236">
    <property type="entry name" value="Haem_oxygenase_2"/>
    <property type="match status" value="1"/>
</dbReference>
<proteinExistence type="predicted"/>
<feature type="region of interest" description="Disordered" evidence="1">
    <location>
        <begin position="148"/>
        <end position="170"/>
    </location>
</feature>
<evidence type="ECO:0000256" key="1">
    <source>
        <dbReference type="SAM" id="MobiDB-lite"/>
    </source>
</evidence>
<dbReference type="AlphaFoldDB" id="A0A1M4EBE5"/>
<dbReference type="Pfam" id="PF14518">
    <property type="entry name" value="Haem_oxygenas_2"/>
    <property type="match status" value="1"/>
</dbReference>
<name>A0A1M4EBE5_9ACTN</name>
<dbReference type="EMBL" id="LT559118">
    <property type="protein sequence ID" value="SBO96018.1"/>
    <property type="molecule type" value="Genomic_DNA"/>
</dbReference>
<accession>A0A1M4EBE5</accession>
<organism evidence="2">
    <name type="scientific">Nonomuraea gerenzanensis</name>
    <dbReference type="NCBI Taxonomy" id="93944"/>
    <lineage>
        <taxon>Bacteria</taxon>
        <taxon>Bacillati</taxon>
        <taxon>Actinomycetota</taxon>
        <taxon>Actinomycetes</taxon>
        <taxon>Streptosporangiales</taxon>
        <taxon>Streptosporangiaceae</taxon>
        <taxon>Nonomuraea</taxon>
    </lineage>
</organism>
<evidence type="ECO:0000313" key="2">
    <source>
        <dbReference type="EMBL" id="SBO96018.1"/>
    </source>
</evidence>
<protein>
    <submittedName>
        <fullName evidence="2">Uncharacterized protein</fullName>
    </submittedName>
</protein>